<name>A0A6J4HDG0_9ACTN</name>
<feature type="compositionally biased region" description="Low complexity" evidence="1">
    <location>
        <begin position="10"/>
        <end position="20"/>
    </location>
</feature>
<feature type="compositionally biased region" description="Basic residues" evidence="1">
    <location>
        <begin position="93"/>
        <end position="105"/>
    </location>
</feature>
<reference evidence="2" key="1">
    <citation type="submission" date="2020-02" db="EMBL/GenBank/DDBJ databases">
        <authorList>
            <person name="Meier V. D."/>
        </authorList>
    </citation>
    <scope>NUCLEOTIDE SEQUENCE</scope>
    <source>
        <strain evidence="2">AVDCRST_MAG52</strain>
    </source>
</reference>
<feature type="compositionally biased region" description="Basic residues" evidence="1">
    <location>
        <begin position="146"/>
        <end position="167"/>
    </location>
</feature>
<sequence>GVLEERDNPRPGGDPAGDPAAGRDRRAHRAAPRRPGERGVAALRRAVLVGALGPHRPGAVPLRGAQPSQRQRVGGVRHRAALRLRDAGGAAARGRHPPLRRRPDRRRPGDRGEVPAGRLHRPHRGTRRAQLGRAARRPAGRAGRPAARRRPGPRGRRRPGRRARRRLAPVATEPPGAYLDLLSLIGAM</sequence>
<accession>A0A6J4HDG0</accession>
<evidence type="ECO:0000313" key="2">
    <source>
        <dbReference type="EMBL" id="CAA9219109.1"/>
    </source>
</evidence>
<feature type="non-terminal residue" evidence="2">
    <location>
        <position position="1"/>
    </location>
</feature>
<dbReference type="AlphaFoldDB" id="A0A6J4HDG0"/>
<feature type="compositionally biased region" description="Basic residues" evidence="1">
    <location>
        <begin position="118"/>
        <end position="127"/>
    </location>
</feature>
<feature type="region of interest" description="Disordered" evidence="1">
    <location>
        <begin position="53"/>
        <end position="179"/>
    </location>
</feature>
<feature type="region of interest" description="Disordered" evidence="1">
    <location>
        <begin position="1"/>
        <end position="39"/>
    </location>
</feature>
<feature type="non-terminal residue" evidence="2">
    <location>
        <position position="188"/>
    </location>
</feature>
<dbReference type="EMBL" id="CADCTN010000030">
    <property type="protein sequence ID" value="CAA9219109.1"/>
    <property type="molecule type" value="Genomic_DNA"/>
</dbReference>
<gene>
    <name evidence="2" type="ORF">AVDCRST_MAG52-444</name>
</gene>
<organism evidence="2">
    <name type="scientific">uncultured Blastococcus sp</name>
    <dbReference type="NCBI Taxonomy" id="217144"/>
    <lineage>
        <taxon>Bacteria</taxon>
        <taxon>Bacillati</taxon>
        <taxon>Actinomycetota</taxon>
        <taxon>Actinomycetes</taxon>
        <taxon>Geodermatophilales</taxon>
        <taxon>Geodermatophilaceae</taxon>
        <taxon>Blastococcus</taxon>
        <taxon>environmental samples</taxon>
    </lineage>
</organism>
<evidence type="ECO:0000256" key="1">
    <source>
        <dbReference type="SAM" id="MobiDB-lite"/>
    </source>
</evidence>
<protein>
    <submittedName>
        <fullName evidence="2">Transcriptional regulator, AraC family</fullName>
    </submittedName>
</protein>
<proteinExistence type="predicted"/>